<dbReference type="PANTHER" id="PTHR34135">
    <property type="entry name" value="LYSOZYME"/>
    <property type="match status" value="1"/>
</dbReference>
<dbReference type="CDD" id="cd00599">
    <property type="entry name" value="GH25_muramidase"/>
    <property type="match status" value="1"/>
</dbReference>
<dbReference type="Gene3D" id="3.20.20.80">
    <property type="entry name" value="Glycosidases"/>
    <property type="match status" value="1"/>
</dbReference>
<organism evidence="3">
    <name type="scientific">freshwater metagenome</name>
    <dbReference type="NCBI Taxonomy" id="449393"/>
    <lineage>
        <taxon>unclassified sequences</taxon>
        <taxon>metagenomes</taxon>
        <taxon>ecological metagenomes</taxon>
    </lineage>
</organism>
<dbReference type="PANTHER" id="PTHR34135:SF2">
    <property type="entry name" value="LYSOZYME"/>
    <property type="match status" value="1"/>
</dbReference>
<reference evidence="3" key="1">
    <citation type="submission" date="2020-05" db="EMBL/GenBank/DDBJ databases">
        <authorList>
            <person name="Chiriac C."/>
            <person name="Salcher M."/>
            <person name="Ghai R."/>
            <person name="Kavagutti S V."/>
        </authorList>
    </citation>
    <scope>NUCLEOTIDE SEQUENCE</scope>
</reference>
<feature type="compositionally biased region" description="Pro residues" evidence="2">
    <location>
        <begin position="399"/>
        <end position="409"/>
    </location>
</feature>
<dbReference type="InterPro" id="IPR002053">
    <property type="entry name" value="Glyco_hydro_25"/>
</dbReference>
<proteinExistence type="inferred from homology"/>
<dbReference type="AlphaFoldDB" id="A0A6J6BRZ6"/>
<dbReference type="GO" id="GO:0016998">
    <property type="term" value="P:cell wall macromolecule catabolic process"/>
    <property type="evidence" value="ECO:0007669"/>
    <property type="project" value="InterPro"/>
</dbReference>
<name>A0A6J6BRZ6_9ZZZZ</name>
<dbReference type="GO" id="GO:0009253">
    <property type="term" value="P:peptidoglycan catabolic process"/>
    <property type="evidence" value="ECO:0007669"/>
    <property type="project" value="InterPro"/>
</dbReference>
<dbReference type="EMBL" id="CAEZSC010000079">
    <property type="protein sequence ID" value="CAB4541447.1"/>
    <property type="molecule type" value="Genomic_DNA"/>
</dbReference>
<comment type="similarity">
    <text evidence="1">Belongs to the glycosyl hydrolase 25 family.</text>
</comment>
<dbReference type="InterPro" id="IPR017853">
    <property type="entry name" value="GH"/>
</dbReference>
<protein>
    <submittedName>
        <fullName evidence="3">Unannotated protein</fullName>
    </submittedName>
</protein>
<dbReference type="Pfam" id="PF01183">
    <property type="entry name" value="Glyco_hydro_25"/>
    <property type="match status" value="1"/>
</dbReference>
<sequence length="428" mass="46560">MKKLGVFLLSIGLLFNLSSPAQALPTSGPGDRIHGIDISKWQHPYGKSINFVKMAKAGISFVMIKGGDGHDPADATAFKYLKEDRVAAQAAGIYTGFYYYAYLPDSTNRAFIIADAKAQALKAVWRLASIGGYGERDLPMALDIENNCVRLKSNGSCAKYMSRTLITLWTQTWLDTVKEKTTKKPFVYSYAQFLQSAMVRSKALAAYPLWIAHYSKTPATTQPGKKSIGCFAHSWTKGNCSSQWQIWQYSSCGIGPKYGIPSNRVDLNVFSGSEEAFLSLVRGSWEPDLSDFLPENETTTISLVTSVAATTNDVTQFVVDVARPDATPVVTGEVAFKVSDTTTSVGVQKLVRSATGRWTLNITKLPAATYQGFLEFSDPTGTHAISQLPVIFTVTQGPTPSPAPSPTPTKKPTSKPVPVDSCANQIRH</sequence>
<gene>
    <name evidence="3" type="ORF">UFOPK1380_01072</name>
</gene>
<evidence type="ECO:0000256" key="1">
    <source>
        <dbReference type="ARBA" id="ARBA00010646"/>
    </source>
</evidence>
<dbReference type="GO" id="GO:0016052">
    <property type="term" value="P:carbohydrate catabolic process"/>
    <property type="evidence" value="ECO:0007669"/>
    <property type="project" value="TreeGrafter"/>
</dbReference>
<dbReference type="GO" id="GO:0003796">
    <property type="term" value="F:lysozyme activity"/>
    <property type="evidence" value="ECO:0007669"/>
    <property type="project" value="InterPro"/>
</dbReference>
<evidence type="ECO:0000313" key="3">
    <source>
        <dbReference type="EMBL" id="CAB4541447.1"/>
    </source>
</evidence>
<feature type="region of interest" description="Disordered" evidence="2">
    <location>
        <begin position="395"/>
        <end position="428"/>
    </location>
</feature>
<dbReference type="SUPFAM" id="SSF51445">
    <property type="entry name" value="(Trans)glycosidases"/>
    <property type="match status" value="1"/>
</dbReference>
<dbReference type="PROSITE" id="PS51904">
    <property type="entry name" value="GLYCOSYL_HYDROL_F25_2"/>
    <property type="match status" value="1"/>
</dbReference>
<evidence type="ECO:0000256" key="2">
    <source>
        <dbReference type="SAM" id="MobiDB-lite"/>
    </source>
</evidence>
<accession>A0A6J6BRZ6</accession>